<dbReference type="OrthoDB" id="5956333at2"/>
<dbReference type="Proteomes" id="UP000664048">
    <property type="component" value="Unassembled WGS sequence"/>
</dbReference>
<evidence type="ECO:0000313" key="4">
    <source>
        <dbReference type="Proteomes" id="UP000611459"/>
    </source>
</evidence>
<dbReference type="Proteomes" id="UP001220209">
    <property type="component" value="Chromosome 1"/>
</dbReference>
<dbReference type="NCBIfam" id="NF041728">
    <property type="entry name" value="BPSL0761_fam"/>
    <property type="match status" value="1"/>
</dbReference>
<evidence type="ECO:0000313" key="6">
    <source>
        <dbReference type="Proteomes" id="UP001220209"/>
    </source>
</evidence>
<proteinExistence type="predicted"/>
<dbReference type="AlphaFoldDB" id="A0A1E3FG26"/>
<evidence type="ECO:0000313" key="5">
    <source>
        <dbReference type="Proteomes" id="UP000664048"/>
    </source>
</evidence>
<evidence type="ECO:0000313" key="2">
    <source>
        <dbReference type="EMBL" id="MBO1835591.1"/>
    </source>
</evidence>
<gene>
    <name evidence="2" type="ORF">J4M89_40100</name>
    <name evidence="1" type="ORF">JIN94_39570</name>
    <name evidence="3" type="ORF">LXE91_07380</name>
</gene>
<organism evidence="1 4">
    <name type="scientific">Burkholderia contaminans</name>
    <dbReference type="NCBI Taxonomy" id="488447"/>
    <lineage>
        <taxon>Bacteria</taxon>
        <taxon>Pseudomonadati</taxon>
        <taxon>Pseudomonadota</taxon>
        <taxon>Betaproteobacteria</taxon>
        <taxon>Burkholderiales</taxon>
        <taxon>Burkholderiaceae</taxon>
        <taxon>Burkholderia</taxon>
        <taxon>Burkholderia cepacia complex</taxon>
    </lineage>
</organism>
<reference evidence="2 5" key="2">
    <citation type="submission" date="2021-03" db="EMBL/GenBank/DDBJ databases">
        <title>Clinical course, treatment and visual outcome of an outbreak of Burkholderia contaminans endophthalmitis following cataract surgery.</title>
        <authorList>
            <person name="Lind C."/>
            <person name="Olsen K."/>
            <person name="Angelsen N.K."/>
            <person name="Krefting E.A."/>
            <person name="Fossen K."/>
            <person name="Gravningen K."/>
            <person name="Depoorter E."/>
            <person name="Vandamme P."/>
            <person name="Bertelsen G."/>
        </authorList>
    </citation>
    <scope>NUCLEOTIDE SEQUENCE [LARGE SCALE GENOMIC DNA]</scope>
    <source>
        <strain evidence="2 5">51242556</strain>
    </source>
</reference>
<reference evidence="1" key="1">
    <citation type="submission" date="2021-01" db="EMBL/GenBank/DDBJ databases">
        <title>Outbreak of Burkholderia contaminns endophthalmitis traced to a clinical ventilation system.</title>
        <authorList>
            <person name="Lipuma J."/>
            <person name="Spilker T."/>
            <person name="Kratholm J."/>
        </authorList>
    </citation>
    <scope>NUCLEOTIDE SEQUENCE</scope>
    <source>
        <strain evidence="1">HI4954</strain>
    </source>
</reference>
<dbReference type="EMBL" id="JAGEMX010000035">
    <property type="protein sequence ID" value="MBO1835591.1"/>
    <property type="molecule type" value="Genomic_DNA"/>
</dbReference>
<sequence>MTTASERTKAVIEARKLLQLLGSPANTTARDAFRDTALLLLRHYPLDIDLEISTAALPGIWAAPPR</sequence>
<dbReference type="EMBL" id="CP090640">
    <property type="protein sequence ID" value="WFN18828.1"/>
    <property type="molecule type" value="Genomic_DNA"/>
</dbReference>
<dbReference type="GeneID" id="93193250"/>
<accession>A0A1E3FG26</accession>
<evidence type="ECO:0008006" key="7">
    <source>
        <dbReference type="Google" id="ProtNLM"/>
    </source>
</evidence>
<dbReference type="InterPro" id="IPR049723">
    <property type="entry name" value="BPSL0761-like"/>
</dbReference>
<dbReference type="EMBL" id="JAENIB010000043">
    <property type="protein sequence ID" value="MBK1935985.1"/>
    <property type="molecule type" value="Genomic_DNA"/>
</dbReference>
<keyword evidence="5" id="KW-1185">Reference proteome</keyword>
<evidence type="ECO:0000313" key="3">
    <source>
        <dbReference type="EMBL" id="WFN18828.1"/>
    </source>
</evidence>
<name>A0A1E3FG26_9BURK</name>
<dbReference type="Proteomes" id="UP000611459">
    <property type="component" value="Unassembled WGS sequence"/>
</dbReference>
<reference evidence="3 6" key="3">
    <citation type="submission" date="2021-12" db="EMBL/GenBank/DDBJ databases">
        <title>Genomic and phenotypic characterization of three Burkholderia contaminans isolates recovered from different sources.</title>
        <authorList>
            <person name="Lopez De Volder A."/>
            <person name="Fan Y."/>
            <person name="Nunvar J."/>
            <person name="Herrera T."/>
            <person name="Timp W."/>
            <person name="Degrossi J."/>
        </authorList>
    </citation>
    <scope>NUCLEOTIDE SEQUENCE [LARGE SCALE GENOMIC DNA]</scope>
    <source>
        <strain evidence="3 6">LMG 23361</strain>
    </source>
</reference>
<evidence type="ECO:0000313" key="1">
    <source>
        <dbReference type="EMBL" id="MBK1935985.1"/>
    </source>
</evidence>
<protein>
    <recommendedName>
        <fullName evidence="7">DUF2786 domain-containing protein</fullName>
    </recommendedName>
</protein>
<dbReference type="RefSeq" id="WP_039362317.1">
    <property type="nucleotide sequence ID" value="NZ_AP018358.1"/>
</dbReference>